<sequence>MDGILIRAHEVISVVCFSDVHEEFGQSLAQLLLLASPLLCEGGGKHKGGKERVHDIISPGLLRSSPVEG</sequence>
<evidence type="ECO:0000313" key="1">
    <source>
        <dbReference type="EMBL" id="KAK5895804.1"/>
    </source>
</evidence>
<reference evidence="1 2" key="1">
    <citation type="journal article" date="2023" name="Mol. Biol. Evol.">
        <title>Genomics of Secondarily Temperate Adaptation in the Only Non-Antarctic Icefish.</title>
        <authorList>
            <person name="Rivera-Colon A.G."/>
            <person name="Rayamajhi N."/>
            <person name="Minhas B.F."/>
            <person name="Madrigal G."/>
            <person name="Bilyk K.T."/>
            <person name="Yoon V."/>
            <person name="Hune M."/>
            <person name="Gregory S."/>
            <person name="Cheng C.H.C."/>
            <person name="Catchen J.M."/>
        </authorList>
    </citation>
    <scope>NUCLEOTIDE SEQUENCE [LARGE SCALE GENOMIC DNA]</scope>
    <source>
        <tissue evidence="1">White muscle</tissue>
    </source>
</reference>
<comment type="caution">
    <text evidence="1">The sequence shown here is derived from an EMBL/GenBank/DDBJ whole genome shotgun (WGS) entry which is preliminary data.</text>
</comment>
<gene>
    <name evidence="1" type="ORF">CgunFtcFv8_009463</name>
</gene>
<keyword evidence="2" id="KW-1185">Reference proteome</keyword>
<dbReference type="AlphaFoldDB" id="A0AAN8GXP6"/>
<dbReference type="EMBL" id="JAURVH010001534">
    <property type="protein sequence ID" value="KAK5895804.1"/>
    <property type="molecule type" value="Genomic_DNA"/>
</dbReference>
<accession>A0AAN8GXP6</accession>
<evidence type="ECO:0000313" key="2">
    <source>
        <dbReference type="Proteomes" id="UP001331515"/>
    </source>
</evidence>
<dbReference type="Proteomes" id="UP001331515">
    <property type="component" value="Unassembled WGS sequence"/>
</dbReference>
<organism evidence="1 2">
    <name type="scientific">Champsocephalus gunnari</name>
    <name type="common">Mackerel icefish</name>
    <dbReference type="NCBI Taxonomy" id="52237"/>
    <lineage>
        <taxon>Eukaryota</taxon>
        <taxon>Metazoa</taxon>
        <taxon>Chordata</taxon>
        <taxon>Craniata</taxon>
        <taxon>Vertebrata</taxon>
        <taxon>Euteleostomi</taxon>
        <taxon>Actinopterygii</taxon>
        <taxon>Neopterygii</taxon>
        <taxon>Teleostei</taxon>
        <taxon>Neoteleostei</taxon>
        <taxon>Acanthomorphata</taxon>
        <taxon>Eupercaria</taxon>
        <taxon>Perciformes</taxon>
        <taxon>Notothenioidei</taxon>
        <taxon>Channichthyidae</taxon>
        <taxon>Champsocephalus</taxon>
    </lineage>
</organism>
<proteinExistence type="predicted"/>
<name>A0AAN8GXP6_CHAGU</name>
<protein>
    <submittedName>
        <fullName evidence="1">Uncharacterized protein</fullName>
    </submittedName>
</protein>